<evidence type="ECO:0000256" key="3">
    <source>
        <dbReference type="ARBA" id="ARBA00022723"/>
    </source>
</evidence>
<keyword evidence="8" id="KW-0464">Manganese</keyword>
<evidence type="ECO:0000313" key="12">
    <source>
        <dbReference type="Proteomes" id="UP000027586"/>
    </source>
</evidence>
<feature type="active site" description="Proton acceptor" evidence="6">
    <location>
        <position position="165"/>
    </location>
</feature>
<evidence type="ECO:0000313" key="11">
    <source>
        <dbReference type="EMBL" id="CDH53900.1"/>
    </source>
</evidence>
<feature type="binding site" evidence="7">
    <location>
        <position position="227"/>
    </location>
    <ligand>
        <name>substrate</name>
        <note>ligand shared between homodimeric partners</note>
    </ligand>
</feature>
<evidence type="ECO:0000256" key="9">
    <source>
        <dbReference type="PIRSR" id="PIRSR037242-4"/>
    </source>
</evidence>
<dbReference type="PANTHER" id="PTHR43270">
    <property type="entry name" value="BETA-ALA-HIS DIPEPTIDASE"/>
    <property type="match status" value="1"/>
</dbReference>
<dbReference type="MEROPS" id="M20.005"/>
<evidence type="ECO:0000256" key="2">
    <source>
        <dbReference type="ARBA" id="ARBA00022670"/>
    </source>
</evidence>
<feature type="binding site" description="in other chain" evidence="7">
    <location>
        <position position="416"/>
    </location>
    <ligand>
        <name>substrate</name>
        <note>ligand shared between homodimeric partners</note>
    </ligand>
</feature>
<dbReference type="InterPro" id="IPR017153">
    <property type="entry name" value="CNDP/DUG1"/>
</dbReference>
<evidence type="ECO:0000259" key="10">
    <source>
        <dbReference type="Pfam" id="PF07687"/>
    </source>
</evidence>
<accession>A0A068RW09</accession>
<dbReference type="Pfam" id="PF01546">
    <property type="entry name" value="Peptidase_M20"/>
    <property type="match status" value="1"/>
</dbReference>
<dbReference type="InterPro" id="IPR011650">
    <property type="entry name" value="Peptidase_M20_dimer"/>
</dbReference>
<keyword evidence="12" id="KW-1185">Reference proteome</keyword>
<dbReference type="Gene3D" id="3.30.70.360">
    <property type="match status" value="1"/>
</dbReference>
<protein>
    <submittedName>
        <fullName evidence="11">Glutamate carboxypeptidase</fullName>
    </submittedName>
</protein>
<organism evidence="11 12">
    <name type="scientific">Lichtheimia corymbifera JMRC:FSU:9682</name>
    <dbReference type="NCBI Taxonomy" id="1263082"/>
    <lineage>
        <taxon>Eukaryota</taxon>
        <taxon>Fungi</taxon>
        <taxon>Fungi incertae sedis</taxon>
        <taxon>Mucoromycota</taxon>
        <taxon>Mucoromycotina</taxon>
        <taxon>Mucoromycetes</taxon>
        <taxon>Mucorales</taxon>
        <taxon>Lichtheimiaceae</taxon>
        <taxon>Lichtheimia</taxon>
    </lineage>
</organism>
<feature type="binding site" evidence="7">
    <location>
        <position position="329"/>
    </location>
    <ligand>
        <name>substrate</name>
        <note>ligand shared between homodimeric partners</note>
    </ligand>
</feature>
<keyword evidence="2" id="KW-0645">Protease</keyword>
<feature type="binding site" evidence="8">
    <location>
        <position position="166"/>
    </location>
    <ligand>
        <name>Mn(2+)</name>
        <dbReference type="ChEBI" id="CHEBI:29035"/>
        <label>1</label>
    </ligand>
</feature>
<feature type="binding site" description="in other chain" evidence="7">
    <location>
        <position position="194"/>
    </location>
    <ligand>
        <name>substrate</name>
        <note>ligand shared between homodimeric partners</note>
    </ligand>
</feature>
<dbReference type="GO" id="GO:0042802">
    <property type="term" value="F:identical protein binding"/>
    <property type="evidence" value="ECO:0007669"/>
    <property type="project" value="EnsemblFungi"/>
</dbReference>
<evidence type="ECO:0000256" key="7">
    <source>
        <dbReference type="PIRSR" id="PIRSR037242-2"/>
    </source>
</evidence>
<dbReference type="PIRSF" id="PIRSF037242">
    <property type="entry name" value="CNDP_dipeptidase"/>
    <property type="match status" value="1"/>
</dbReference>
<dbReference type="OrthoDB" id="7832001at2759"/>
<dbReference type="GO" id="GO:0006751">
    <property type="term" value="P:glutathione catabolic process"/>
    <property type="evidence" value="ECO:0007669"/>
    <property type="project" value="EnsemblFungi"/>
</dbReference>
<evidence type="ECO:0000256" key="6">
    <source>
        <dbReference type="PIRSR" id="PIRSR037242-1"/>
    </source>
</evidence>
<dbReference type="InterPro" id="IPR051458">
    <property type="entry name" value="Cyt/Met_Dipeptidase"/>
</dbReference>
<dbReference type="GO" id="GO:0005737">
    <property type="term" value="C:cytoplasm"/>
    <property type="evidence" value="ECO:0007669"/>
    <property type="project" value="EnsemblFungi"/>
</dbReference>
<dbReference type="GO" id="GO:0006508">
    <property type="term" value="P:proteolysis"/>
    <property type="evidence" value="ECO:0007669"/>
    <property type="project" value="UniProtKB-KW"/>
</dbReference>
<feature type="binding site" evidence="8">
    <location>
        <position position="131"/>
    </location>
    <ligand>
        <name>Mn(2+)</name>
        <dbReference type="ChEBI" id="CHEBI:29035"/>
        <label>2</label>
    </ligand>
</feature>
<evidence type="ECO:0000256" key="8">
    <source>
        <dbReference type="PIRSR" id="PIRSR037242-3"/>
    </source>
</evidence>
<feature type="domain" description="Peptidase M20 dimerisation" evidence="10">
    <location>
        <begin position="207"/>
        <end position="365"/>
    </location>
</feature>
<comment type="caution">
    <text evidence="11">The sequence shown here is derived from an EMBL/GenBank/DDBJ whole genome shotgun (WGS) entry which is preliminary data.</text>
</comment>
<dbReference type="PROSITE" id="PS00759">
    <property type="entry name" value="ARGE_DAPE_CPG2_2"/>
    <property type="match status" value="1"/>
</dbReference>
<keyword evidence="4" id="KW-0378">Hydrolase</keyword>
<gene>
    <name evidence="11" type="ORF">LCOR_05204.1</name>
</gene>
<dbReference type="InterPro" id="IPR002933">
    <property type="entry name" value="Peptidase_M20"/>
</dbReference>
<keyword evidence="5" id="KW-0482">Metalloprotease</keyword>
<reference evidence="11" key="1">
    <citation type="submission" date="2013-08" db="EMBL/GenBank/DDBJ databases">
        <title>Gene expansion shapes genome architecture in the human pathogen Lichtheimia corymbifera: an evolutionary genomics analysis in the ancient terrestrial Mucorales (Mucoromycotina).</title>
        <authorList>
            <person name="Schwartze V.U."/>
            <person name="Winter S."/>
            <person name="Shelest E."/>
            <person name="Marcet-Houben M."/>
            <person name="Horn F."/>
            <person name="Wehner S."/>
            <person name="Hoffmann K."/>
            <person name="Riege K."/>
            <person name="Sammeth M."/>
            <person name="Nowrousian M."/>
            <person name="Valiante V."/>
            <person name="Linde J."/>
            <person name="Jacobsen I.D."/>
            <person name="Marz M."/>
            <person name="Brakhage A.A."/>
            <person name="Gabaldon T."/>
            <person name="Bocker S."/>
            <person name="Voigt K."/>
        </authorList>
    </citation>
    <scope>NUCLEOTIDE SEQUENCE [LARGE SCALE GENOMIC DNA]</scope>
    <source>
        <strain evidence="11">FSU 9682</strain>
    </source>
</reference>
<evidence type="ECO:0000256" key="4">
    <source>
        <dbReference type="ARBA" id="ARBA00022801"/>
    </source>
</evidence>
<dbReference type="VEuPathDB" id="FungiDB:LCOR_05204.1"/>
<dbReference type="GO" id="GO:0070573">
    <property type="term" value="F:metallodipeptidase activity"/>
    <property type="evidence" value="ECO:0007669"/>
    <property type="project" value="EnsemblFungi"/>
</dbReference>
<feature type="binding site" evidence="8">
    <location>
        <position position="444"/>
    </location>
    <ligand>
        <name>Mn(2+)</name>
        <dbReference type="ChEBI" id="CHEBI:29035"/>
        <label>1</label>
    </ligand>
</feature>
<feature type="binding site" evidence="8">
    <location>
        <position position="97"/>
    </location>
    <ligand>
        <name>Mn(2+)</name>
        <dbReference type="ChEBI" id="CHEBI:29035"/>
        <label>2</label>
    </ligand>
</feature>
<feature type="active site" evidence="6">
    <location>
        <position position="99"/>
    </location>
</feature>
<comment type="similarity">
    <text evidence="1">Belongs to the peptidase M20A family.</text>
</comment>
<feature type="binding site" evidence="8">
    <location>
        <position position="131"/>
    </location>
    <ligand>
        <name>Mn(2+)</name>
        <dbReference type="ChEBI" id="CHEBI:29035"/>
        <label>1</label>
    </ligand>
</feature>
<dbReference type="GO" id="GO:0046872">
    <property type="term" value="F:metal ion binding"/>
    <property type="evidence" value="ECO:0007669"/>
    <property type="project" value="UniProtKB-KW"/>
</dbReference>
<dbReference type="Proteomes" id="UP000027586">
    <property type="component" value="Unassembled WGS sequence"/>
</dbReference>
<dbReference type="GO" id="GO:0008242">
    <property type="term" value="F:omega peptidase activity"/>
    <property type="evidence" value="ECO:0007669"/>
    <property type="project" value="EnsemblFungi"/>
</dbReference>
<dbReference type="CDD" id="cd05676">
    <property type="entry name" value="M20_dipept_like_CNDP"/>
    <property type="match status" value="1"/>
</dbReference>
<feature type="binding site" evidence="8">
    <location>
        <position position="194"/>
    </location>
    <ligand>
        <name>Mn(2+)</name>
        <dbReference type="ChEBI" id="CHEBI:29035"/>
        <label>2</label>
    </ligand>
</feature>
<dbReference type="EMBL" id="CBTN010000020">
    <property type="protein sequence ID" value="CDH53900.1"/>
    <property type="molecule type" value="Genomic_DNA"/>
</dbReference>
<dbReference type="Pfam" id="PF07687">
    <property type="entry name" value="M20_dimer"/>
    <property type="match status" value="1"/>
</dbReference>
<feature type="binding site" description="in other chain" evidence="7">
    <location>
        <position position="342"/>
    </location>
    <ligand>
        <name>substrate</name>
        <note>ligand shared between homodimeric partners</note>
    </ligand>
</feature>
<dbReference type="SUPFAM" id="SSF53187">
    <property type="entry name" value="Zn-dependent exopeptidases"/>
    <property type="match status" value="1"/>
</dbReference>
<keyword evidence="3 8" id="KW-0479">Metal-binding</keyword>
<keyword evidence="11" id="KW-0121">Carboxypeptidase</keyword>
<dbReference type="AlphaFoldDB" id="A0A068RW09"/>
<feature type="binding site" description="in other chain" evidence="7">
    <location>
        <position position="444"/>
    </location>
    <ligand>
        <name>substrate</name>
        <note>ligand shared between homodimeric partners</note>
    </ligand>
</feature>
<sequence length="475" mass="52622">MSDQFLEYVEKHQEAFIDRLRKAVAIPSVSSDPGHRQDVFRMAEFLQNELKALGADNIETRDPGMQDFNGQQIPLPPIVLATVGNNPAKKTILVYGHYDVQPALKEDGWSTNPFELVEDEQQRLIGRGSSDDKGPVLGWINVVEAHKSLGLELPVNLKFCLEGMEESGSEGLDAIIYKEAKGYFADVDAVCISDNYWLGTTKPCLTYGLRGVSYFHMTVKGPARDLHSGVFGGTVHEPMTDLFAVMSKLVAPNGKIQVPGIYDMVRPLTEEEQRTYDNIAFEMHELHGAVGNTTNIHDEVRDVLQARWRFPSLSLHGIEGAFYNPGDKTVVPAKVIGKFSIRTVPDMKPEKVTELVCKYVNDEFAKLGSKNSLEIKCSHAGNHWLSSPDHWTYVAASKAVERVYNVKPDLTREGGSIPVTLSFQDALNKTVLLLPMGRGDDGAHSINEKLDRSNYVQGTKLLGAYLYEVAAAKAE</sequence>
<dbReference type="InterPro" id="IPR001261">
    <property type="entry name" value="ArgE/DapE_CS"/>
</dbReference>
<comment type="cofactor">
    <cofactor evidence="8">
        <name>Mn(2+)</name>
        <dbReference type="ChEBI" id="CHEBI:29035"/>
    </cofactor>
    <text evidence="8">Binds 2 manganese ions per subunit.</text>
</comment>
<proteinExistence type="inferred from homology"/>
<name>A0A068RW09_9FUNG</name>
<dbReference type="PANTHER" id="PTHR43270:SF4">
    <property type="entry name" value="CARNOSINE DIPEPTIDASE 2, ISOFORM A"/>
    <property type="match status" value="1"/>
</dbReference>
<dbReference type="GO" id="GO:0004180">
    <property type="term" value="F:carboxypeptidase activity"/>
    <property type="evidence" value="ECO:0007669"/>
    <property type="project" value="UniProtKB-KW"/>
</dbReference>
<dbReference type="STRING" id="1263082.A0A068RW09"/>
<dbReference type="Gene3D" id="3.40.630.10">
    <property type="entry name" value="Zn peptidases"/>
    <property type="match status" value="1"/>
</dbReference>
<feature type="site" description="Important for catalytic activity" evidence="9">
    <location>
        <position position="227"/>
    </location>
</feature>
<evidence type="ECO:0000256" key="5">
    <source>
        <dbReference type="ARBA" id="ARBA00023049"/>
    </source>
</evidence>
<evidence type="ECO:0000256" key="1">
    <source>
        <dbReference type="ARBA" id="ARBA00006247"/>
    </source>
</evidence>